<evidence type="ECO:0000256" key="12">
    <source>
        <dbReference type="ARBA" id="ARBA00023136"/>
    </source>
</evidence>
<dbReference type="AlphaFoldDB" id="A0AA39DDR0"/>
<evidence type="ECO:0000256" key="2">
    <source>
        <dbReference type="ARBA" id="ARBA00004167"/>
    </source>
</evidence>
<keyword evidence="11 18" id="KW-1133">Transmembrane helix</keyword>
<dbReference type="GO" id="GO:0030247">
    <property type="term" value="F:polysaccharide binding"/>
    <property type="evidence" value="ECO:0007669"/>
    <property type="project" value="InterPro"/>
</dbReference>
<protein>
    <recommendedName>
        <fullName evidence="20">RING-type domain-containing protein</fullName>
    </recommendedName>
</protein>
<evidence type="ECO:0000256" key="10">
    <source>
        <dbReference type="ARBA" id="ARBA00022833"/>
    </source>
</evidence>
<keyword evidence="8 17" id="KW-0863">Zinc-finger</keyword>
<organism evidence="21 22">
    <name type="scientific">Vitis rotundifolia</name>
    <name type="common">Muscadine grape</name>
    <dbReference type="NCBI Taxonomy" id="103349"/>
    <lineage>
        <taxon>Eukaryota</taxon>
        <taxon>Viridiplantae</taxon>
        <taxon>Streptophyta</taxon>
        <taxon>Embryophyta</taxon>
        <taxon>Tracheophyta</taxon>
        <taxon>Spermatophyta</taxon>
        <taxon>Magnoliopsida</taxon>
        <taxon>eudicotyledons</taxon>
        <taxon>Gunneridae</taxon>
        <taxon>Pentapetalae</taxon>
        <taxon>rosids</taxon>
        <taxon>Vitales</taxon>
        <taxon>Vitaceae</taxon>
        <taxon>Viteae</taxon>
        <taxon>Vitis</taxon>
    </lineage>
</organism>
<evidence type="ECO:0000256" key="1">
    <source>
        <dbReference type="ARBA" id="ARBA00000900"/>
    </source>
</evidence>
<comment type="catalytic activity">
    <reaction evidence="1">
        <text>S-ubiquitinyl-[E2 ubiquitin-conjugating enzyme]-L-cysteine + [acceptor protein]-L-lysine = [E2 ubiquitin-conjugating enzyme]-L-cysteine + N(6)-ubiquitinyl-[acceptor protein]-L-lysine.</text>
        <dbReference type="EC" id="2.3.2.27"/>
    </reaction>
</comment>
<dbReference type="SMART" id="SM00184">
    <property type="entry name" value="RING"/>
    <property type="match status" value="1"/>
</dbReference>
<evidence type="ECO:0000259" key="20">
    <source>
        <dbReference type="PROSITE" id="PS50089"/>
    </source>
</evidence>
<dbReference type="CDD" id="cd16461">
    <property type="entry name" value="RING-H2_EL5-like"/>
    <property type="match status" value="1"/>
</dbReference>
<evidence type="ECO:0000256" key="18">
    <source>
        <dbReference type="SAM" id="Phobius"/>
    </source>
</evidence>
<keyword evidence="6" id="KW-0479">Metal-binding</keyword>
<feature type="domain" description="RING-type" evidence="20">
    <location>
        <begin position="320"/>
        <end position="362"/>
    </location>
</feature>
<gene>
    <name evidence="21" type="ORF">PVL29_020207</name>
</gene>
<evidence type="ECO:0000256" key="7">
    <source>
        <dbReference type="ARBA" id="ARBA00022729"/>
    </source>
</evidence>
<evidence type="ECO:0000256" key="13">
    <source>
        <dbReference type="ARBA" id="ARBA00023180"/>
    </source>
</evidence>
<dbReference type="Gene3D" id="3.30.40.10">
    <property type="entry name" value="Zinc/RING finger domain, C3HC4 (zinc finger)"/>
    <property type="match status" value="1"/>
</dbReference>
<comment type="pathway">
    <text evidence="3">Protein modification; protein ubiquitination.</text>
</comment>
<feature type="signal peptide" evidence="19">
    <location>
        <begin position="1"/>
        <end position="19"/>
    </location>
</feature>
<keyword evidence="5 18" id="KW-0812">Transmembrane</keyword>
<sequence length="372" mass="40436">MAFLGILFFLFSVFPLILAREACPVSRCGSNGSTIGFPFHLVGQQHQNCGYPGFNLSCGSQGTTVLRLPYWGEFFVRRINYITQEIQLYDPDNCLPKRLLAFDITGSPFMADYYLNYTFLICPSELTRSRFTAIDCLSNSTSSVLATSSMSLVSKMSSCQILTTLAVPASWPVQNEEDFSSDLNSDLQLTWDVPSCGDCEAQGGSCGFQNSSSLEVGCFSTPGTDNGSESSGSLQVFGIISLSITLPAIICAVGIAFFICFTGRRRDHSRVNAAQQSAASLEAPQEPAAMMGLDESTIESYTKVVLGESRRVPGLNDSTCPICLSEYCTQETLRCIPDCGHCFHAECIDEWLRVNGSCPVCRNSPSPVYANS</sequence>
<accession>A0AA39DDR0</accession>
<dbReference type="Pfam" id="PF13639">
    <property type="entry name" value="zf-RING_2"/>
    <property type="match status" value="1"/>
</dbReference>
<name>A0AA39DDR0_VITRO</name>
<dbReference type="EMBL" id="JARBHA010000015">
    <property type="protein sequence ID" value="KAJ9681218.1"/>
    <property type="molecule type" value="Genomic_DNA"/>
</dbReference>
<feature type="chain" id="PRO_5041202852" description="RING-type domain-containing protein" evidence="19">
    <location>
        <begin position="20"/>
        <end position="372"/>
    </location>
</feature>
<reference evidence="21 22" key="1">
    <citation type="journal article" date="2023" name="BMC Biotechnol.">
        <title>Vitis rotundifolia cv Carlos genome sequencing.</title>
        <authorList>
            <person name="Huff M."/>
            <person name="Hulse-Kemp A."/>
            <person name="Scheffler B."/>
            <person name="Youngblood R."/>
            <person name="Simpson S."/>
            <person name="Babiker E."/>
            <person name="Staton M."/>
        </authorList>
    </citation>
    <scope>NUCLEOTIDE SEQUENCE [LARGE SCALE GENOMIC DNA]</scope>
    <source>
        <tissue evidence="21">Leaf</tissue>
    </source>
</reference>
<evidence type="ECO:0000313" key="21">
    <source>
        <dbReference type="EMBL" id="KAJ9681218.1"/>
    </source>
</evidence>
<keyword evidence="9" id="KW-0833">Ubl conjugation pathway</keyword>
<dbReference type="Pfam" id="PF14380">
    <property type="entry name" value="WAK_assoc"/>
    <property type="match status" value="1"/>
</dbReference>
<evidence type="ECO:0000256" key="17">
    <source>
        <dbReference type="PROSITE-ProRule" id="PRU00175"/>
    </source>
</evidence>
<comment type="subcellular location">
    <subcellularLocation>
        <location evidence="2">Membrane</location>
        <topology evidence="2">Single-pass membrane protein</topology>
    </subcellularLocation>
</comment>
<keyword evidence="12 18" id="KW-0472">Membrane</keyword>
<evidence type="ECO:0000256" key="9">
    <source>
        <dbReference type="ARBA" id="ARBA00022786"/>
    </source>
</evidence>
<dbReference type="Proteomes" id="UP001168098">
    <property type="component" value="Unassembled WGS sequence"/>
</dbReference>
<dbReference type="Pfam" id="PF13947">
    <property type="entry name" value="GUB_WAK_bind"/>
    <property type="match status" value="1"/>
</dbReference>
<evidence type="ECO:0000256" key="14">
    <source>
        <dbReference type="ARBA" id="ARBA00024209"/>
    </source>
</evidence>
<evidence type="ECO:0000256" key="15">
    <source>
        <dbReference type="ARBA" id="ARBA00047899"/>
    </source>
</evidence>
<dbReference type="GO" id="GO:0061630">
    <property type="term" value="F:ubiquitin protein ligase activity"/>
    <property type="evidence" value="ECO:0007669"/>
    <property type="project" value="UniProtKB-EC"/>
</dbReference>
<dbReference type="PROSITE" id="PS50089">
    <property type="entry name" value="ZF_RING_2"/>
    <property type="match status" value="1"/>
</dbReference>
<dbReference type="PANTHER" id="PTHR46279">
    <property type="entry name" value="RING/U-BOX SUPERFAMILY PROTEIN"/>
    <property type="match status" value="1"/>
</dbReference>
<comment type="catalytic activity">
    <reaction evidence="15">
        <text>L-threonyl-[protein] + ATP = O-phospho-L-threonyl-[protein] + ADP + H(+)</text>
        <dbReference type="Rhea" id="RHEA:46608"/>
        <dbReference type="Rhea" id="RHEA-COMP:11060"/>
        <dbReference type="Rhea" id="RHEA-COMP:11605"/>
        <dbReference type="ChEBI" id="CHEBI:15378"/>
        <dbReference type="ChEBI" id="CHEBI:30013"/>
        <dbReference type="ChEBI" id="CHEBI:30616"/>
        <dbReference type="ChEBI" id="CHEBI:61977"/>
        <dbReference type="ChEBI" id="CHEBI:456216"/>
        <dbReference type="EC" id="2.7.11.1"/>
    </reaction>
</comment>
<dbReference type="GO" id="GO:0008270">
    <property type="term" value="F:zinc ion binding"/>
    <property type="evidence" value="ECO:0007669"/>
    <property type="project" value="UniProtKB-KW"/>
</dbReference>
<keyword evidence="7 19" id="KW-0732">Signal</keyword>
<comment type="caution">
    <text evidence="21">The sequence shown here is derived from an EMBL/GenBank/DDBJ whole genome shotgun (WGS) entry which is preliminary data.</text>
</comment>
<evidence type="ECO:0000256" key="3">
    <source>
        <dbReference type="ARBA" id="ARBA00004906"/>
    </source>
</evidence>
<dbReference type="GO" id="GO:0004674">
    <property type="term" value="F:protein serine/threonine kinase activity"/>
    <property type="evidence" value="ECO:0007669"/>
    <property type="project" value="UniProtKB-EC"/>
</dbReference>
<dbReference type="InterPro" id="IPR013083">
    <property type="entry name" value="Znf_RING/FYVE/PHD"/>
</dbReference>
<dbReference type="SUPFAM" id="SSF57850">
    <property type="entry name" value="RING/U-box"/>
    <property type="match status" value="1"/>
</dbReference>
<evidence type="ECO:0000256" key="16">
    <source>
        <dbReference type="ARBA" id="ARBA00048679"/>
    </source>
</evidence>
<dbReference type="InterPro" id="IPR032872">
    <property type="entry name" value="WAK_assoc_C"/>
</dbReference>
<dbReference type="InterPro" id="IPR025287">
    <property type="entry name" value="WAK_GUB"/>
</dbReference>
<evidence type="ECO:0000256" key="6">
    <source>
        <dbReference type="ARBA" id="ARBA00022723"/>
    </source>
</evidence>
<evidence type="ECO:0000256" key="11">
    <source>
        <dbReference type="ARBA" id="ARBA00022989"/>
    </source>
</evidence>
<evidence type="ECO:0000256" key="5">
    <source>
        <dbReference type="ARBA" id="ARBA00022692"/>
    </source>
</evidence>
<proteinExistence type="inferred from homology"/>
<dbReference type="InterPro" id="IPR001841">
    <property type="entry name" value="Znf_RING"/>
</dbReference>
<dbReference type="InterPro" id="IPR046948">
    <property type="entry name" value="ATL20-22-like"/>
</dbReference>
<evidence type="ECO:0000256" key="19">
    <source>
        <dbReference type="SAM" id="SignalP"/>
    </source>
</evidence>
<evidence type="ECO:0000256" key="4">
    <source>
        <dbReference type="ARBA" id="ARBA00022679"/>
    </source>
</evidence>
<dbReference type="GO" id="GO:0016020">
    <property type="term" value="C:membrane"/>
    <property type="evidence" value="ECO:0007669"/>
    <property type="project" value="UniProtKB-SubCell"/>
</dbReference>
<comment type="similarity">
    <text evidence="14">Belongs to the RING-type zinc finger family. ATL subfamily.</text>
</comment>
<keyword evidence="4" id="KW-0808">Transferase</keyword>
<evidence type="ECO:0000313" key="22">
    <source>
        <dbReference type="Proteomes" id="UP001168098"/>
    </source>
</evidence>
<keyword evidence="13" id="KW-0325">Glycoprotein</keyword>
<feature type="transmembrane region" description="Helical" evidence="18">
    <location>
        <begin position="236"/>
        <end position="261"/>
    </location>
</feature>
<comment type="catalytic activity">
    <reaction evidence="16">
        <text>L-seryl-[protein] + ATP = O-phospho-L-seryl-[protein] + ADP + H(+)</text>
        <dbReference type="Rhea" id="RHEA:17989"/>
        <dbReference type="Rhea" id="RHEA-COMP:9863"/>
        <dbReference type="Rhea" id="RHEA-COMP:11604"/>
        <dbReference type="ChEBI" id="CHEBI:15378"/>
        <dbReference type="ChEBI" id="CHEBI:29999"/>
        <dbReference type="ChEBI" id="CHEBI:30616"/>
        <dbReference type="ChEBI" id="CHEBI:83421"/>
        <dbReference type="ChEBI" id="CHEBI:456216"/>
        <dbReference type="EC" id="2.7.11.1"/>
    </reaction>
</comment>
<evidence type="ECO:0000256" key="8">
    <source>
        <dbReference type="ARBA" id="ARBA00022771"/>
    </source>
</evidence>
<keyword evidence="22" id="KW-1185">Reference proteome</keyword>
<dbReference type="PANTHER" id="PTHR46279:SF2">
    <property type="entry name" value="RING-H2 FINGER PROTEIN ATL21A-RELATED"/>
    <property type="match status" value="1"/>
</dbReference>
<keyword evidence="10" id="KW-0862">Zinc</keyword>